<evidence type="ECO:0000256" key="4">
    <source>
        <dbReference type="HAMAP-Rule" id="MF_01854"/>
    </source>
</evidence>
<dbReference type="GO" id="GO:0006094">
    <property type="term" value="P:gluconeogenesis"/>
    <property type="evidence" value="ECO:0007669"/>
    <property type="project" value="UniProtKB-UniRule"/>
</dbReference>
<comment type="cofactor">
    <cofactor evidence="4">
        <name>Mn(2+)</name>
        <dbReference type="ChEBI" id="CHEBI:29035"/>
    </cofactor>
</comment>
<evidence type="ECO:0000313" key="6">
    <source>
        <dbReference type="Proteomes" id="UP000245021"/>
    </source>
</evidence>
<dbReference type="PIRSF" id="PIRSF000906">
    <property type="entry name" value="FBPtase_Bacill"/>
    <property type="match status" value="1"/>
</dbReference>
<dbReference type="InterPro" id="IPR009164">
    <property type="entry name" value="FBPtase_class3"/>
</dbReference>
<keyword evidence="6" id="KW-1185">Reference proteome</keyword>
<comment type="catalytic activity">
    <reaction evidence="4">
        <text>beta-D-fructose 1,6-bisphosphate + H2O = beta-D-fructose 6-phosphate + phosphate</text>
        <dbReference type="Rhea" id="RHEA:11064"/>
        <dbReference type="ChEBI" id="CHEBI:15377"/>
        <dbReference type="ChEBI" id="CHEBI:32966"/>
        <dbReference type="ChEBI" id="CHEBI:43474"/>
        <dbReference type="ChEBI" id="CHEBI:57634"/>
        <dbReference type="EC" id="3.1.3.11"/>
    </reaction>
</comment>
<protein>
    <recommendedName>
        <fullName evidence="4">Fructose-1,6-bisphosphatase class 3</fullName>
        <shortName evidence="4">FBPase class 3</shortName>
        <ecNumber evidence="4">3.1.3.11</ecNumber>
    </recommendedName>
    <alternativeName>
        <fullName evidence="4">D-fructose-1,6-bisphosphate 1-phosphohydrolase class 3</fullName>
    </alternativeName>
</protein>
<keyword evidence="1 4" id="KW-0378">Hydrolase</keyword>
<evidence type="ECO:0000313" key="5">
    <source>
        <dbReference type="EMBL" id="GBG96946.1"/>
    </source>
</evidence>
<dbReference type="SUPFAM" id="SSF56300">
    <property type="entry name" value="Metallo-dependent phosphatases"/>
    <property type="match status" value="1"/>
</dbReference>
<comment type="similarity">
    <text evidence="4">Belongs to the FBPase class 3 family.</text>
</comment>
<proteinExistence type="inferred from homology"/>
<dbReference type="EC" id="3.1.3.11" evidence="4"/>
<comment type="caution">
    <text evidence="5">The sequence shown here is derived from an EMBL/GenBank/DDBJ whole genome shotgun (WGS) entry which is preliminary data.</text>
</comment>
<dbReference type="UniPathway" id="UPA00138"/>
<keyword evidence="2 4" id="KW-0464">Manganese</keyword>
<dbReference type="Pfam" id="PF06874">
    <property type="entry name" value="FBPase_2"/>
    <property type="match status" value="1"/>
</dbReference>
<sequence length="664" mass="76424">MAVSRPAITIKTGSIQKKSGTSMPSKNQEKYYRLLKEAYPSREKVLTEIINLSAICELPKATEHFMSDVHGEYRGFDSVLRRASGGIKEKLRERFPSLSFWEVEQISAMISYPEETLSSQEAELSAEAFEDWGRQMLQHLLRATYMAGEKYSRSKLRKALPEQFSYILEELLTELESTGDRHDYFQAIVNKLQELDQLKPLLIALSDSIRRLSIDQLHIVGDIYDRGPYPDKIIDELIAFPSVDIQWGNHDIAWMAIMAGSKLAMVNVIRISARYGNLEVLENSYGVNLRPLMDYSSRYYRDAEKFAPRLPKDTAMSGQEKSLLNRLQQATAMLQFKLESQLIHRRPDFKMAGRDLLYFIDIEKGLVELNGRDYPLHDFQAPTIDWNRPNRLTAEEESLLDLLMENFLASVKLRKHVDFLLEKGGMYLKYNGNLLIHGCLPLEEDGSYKAFELEGKSYAGKSLLDFFDGQVRLSMQYPETTDDLATDLMWYLWTGESSSLFGKEAMTTFERYYIEDKATHHEKKNPYYQLRENRKIIEKILADFGLDPEKGHLINGHTPVHEKDGENPIKAEGKMIVIDGGFSKPYQAVTGRAGYTLLCNSWGLQLAVHNKPEGELDQTLGMITVKRLVDKVDRRQRVKDTTIGQQLLEEIKDLEYLYANYEKY</sequence>
<dbReference type="EMBL" id="BFFO01000006">
    <property type="protein sequence ID" value="GBG96946.1"/>
    <property type="molecule type" value="Genomic_DNA"/>
</dbReference>
<comment type="pathway">
    <text evidence="4">Carbohydrate biosynthesis; gluconeogenesis.</text>
</comment>
<dbReference type="GO" id="GO:0042132">
    <property type="term" value="F:fructose 1,6-bisphosphate 1-phosphatase activity"/>
    <property type="evidence" value="ECO:0007669"/>
    <property type="project" value="UniProtKB-UniRule"/>
</dbReference>
<organism evidence="5 6">
    <name type="scientific">Lactococcus termiticola</name>
    <dbReference type="NCBI Taxonomy" id="2169526"/>
    <lineage>
        <taxon>Bacteria</taxon>
        <taxon>Bacillati</taxon>
        <taxon>Bacillota</taxon>
        <taxon>Bacilli</taxon>
        <taxon>Lactobacillales</taxon>
        <taxon>Streptococcaceae</taxon>
        <taxon>Lactococcus</taxon>
    </lineage>
</organism>
<dbReference type="AlphaFoldDB" id="A0A2R5HGG6"/>
<dbReference type="HAMAP" id="MF_01854">
    <property type="entry name" value="FBPase_class3"/>
    <property type="match status" value="1"/>
</dbReference>
<accession>A0A2R5HGG6</accession>
<evidence type="ECO:0000256" key="1">
    <source>
        <dbReference type="ARBA" id="ARBA00022801"/>
    </source>
</evidence>
<keyword evidence="3 4" id="KW-0119">Carbohydrate metabolism</keyword>
<dbReference type="Proteomes" id="UP000245021">
    <property type="component" value="Unassembled WGS sequence"/>
</dbReference>
<dbReference type="Gene3D" id="3.60.21.10">
    <property type="match status" value="1"/>
</dbReference>
<reference evidence="5 6" key="1">
    <citation type="journal article" date="2018" name="Genome Announc.">
        <title>Draft Genome Sequence of Lactococcus sp. Strain NtB2 (JCM 32569), Isolated from the Gut of the Higher Termite Nasutitermes takasagoensis.</title>
        <authorList>
            <person name="Noda S."/>
            <person name="Aihara C."/>
            <person name="Yuki M."/>
            <person name="Ohkuma M."/>
        </authorList>
    </citation>
    <scope>NUCLEOTIDE SEQUENCE [LARGE SCALE GENOMIC DNA]</scope>
    <source>
        <strain evidence="5 6">NtB2</strain>
    </source>
</reference>
<gene>
    <name evidence="4 5" type="primary">fbp</name>
    <name evidence="5" type="ORF">NtB2_01082</name>
</gene>
<evidence type="ECO:0000256" key="2">
    <source>
        <dbReference type="ARBA" id="ARBA00023211"/>
    </source>
</evidence>
<name>A0A2R5HGG6_9LACT</name>
<evidence type="ECO:0000256" key="3">
    <source>
        <dbReference type="ARBA" id="ARBA00023277"/>
    </source>
</evidence>
<dbReference type="InterPro" id="IPR029052">
    <property type="entry name" value="Metallo-depent_PP-like"/>
</dbReference>